<dbReference type="InterPro" id="IPR000873">
    <property type="entry name" value="AMP-dep_synth/lig_dom"/>
</dbReference>
<dbReference type="InterPro" id="IPR025110">
    <property type="entry name" value="AMP-bd_C"/>
</dbReference>
<dbReference type="Gene3D" id="3.30.300.30">
    <property type="match status" value="1"/>
</dbReference>
<keyword evidence="2" id="KW-0547">Nucleotide-binding</keyword>
<dbReference type="GO" id="GO:0016874">
    <property type="term" value="F:ligase activity"/>
    <property type="evidence" value="ECO:0007669"/>
    <property type="project" value="UniProtKB-KW"/>
</dbReference>
<dbReference type="SUPFAM" id="SSF56801">
    <property type="entry name" value="Acetyl-CoA synthetase-like"/>
    <property type="match status" value="1"/>
</dbReference>
<reference evidence="6 7" key="1">
    <citation type="submission" date="2023-04" db="EMBL/GenBank/DDBJ databases">
        <title>A novel species of the genus Streptomyces: Streptomyces pakalii sp. nov. isolated from a Mexican soil jungle.</title>
        <authorList>
            <person name="Chavez-Hernandez M.A."/>
            <person name="Ortiz-Alvarez J."/>
            <person name="Villa-Tanaca L."/>
            <person name="Hernandez-Rodriguez C."/>
        </authorList>
    </citation>
    <scope>NUCLEOTIDE SEQUENCE [LARGE SCALE GENOMIC DNA]</scope>
    <source>
        <strain evidence="6 7">ENCB-J15</strain>
    </source>
</reference>
<evidence type="ECO:0000256" key="3">
    <source>
        <dbReference type="ARBA" id="ARBA00022840"/>
    </source>
</evidence>
<feature type="domain" description="AMP-binding enzyme C-terminal" evidence="5">
    <location>
        <begin position="441"/>
        <end position="516"/>
    </location>
</feature>
<dbReference type="CDD" id="cd05945">
    <property type="entry name" value="DltA"/>
    <property type="match status" value="1"/>
</dbReference>
<dbReference type="Pfam" id="PF00501">
    <property type="entry name" value="AMP-binding"/>
    <property type="match status" value="1"/>
</dbReference>
<dbReference type="EMBL" id="JARWAF010000011">
    <property type="protein sequence ID" value="MDJ1643623.1"/>
    <property type="molecule type" value="Genomic_DNA"/>
</dbReference>
<comment type="caution">
    <text evidence="6">The sequence shown here is derived from an EMBL/GenBank/DDBJ whole genome shotgun (WGS) entry which is preliminary data.</text>
</comment>
<keyword evidence="3" id="KW-0067">ATP-binding</keyword>
<evidence type="ECO:0000313" key="6">
    <source>
        <dbReference type="EMBL" id="MDJ1643623.1"/>
    </source>
</evidence>
<dbReference type="NCBIfam" id="TIGR01733">
    <property type="entry name" value="AA-adenyl-dom"/>
    <property type="match status" value="1"/>
</dbReference>
<dbReference type="InterPro" id="IPR020845">
    <property type="entry name" value="AMP-binding_CS"/>
</dbReference>
<dbReference type="PANTHER" id="PTHR45527:SF1">
    <property type="entry name" value="FATTY ACID SYNTHASE"/>
    <property type="match status" value="1"/>
</dbReference>
<dbReference type="InterPro" id="IPR042099">
    <property type="entry name" value="ANL_N_sf"/>
</dbReference>
<dbReference type="Proteomes" id="UP001237194">
    <property type="component" value="Unassembled WGS sequence"/>
</dbReference>
<accession>A0ABT7DDH1</accession>
<protein>
    <submittedName>
        <fullName evidence="6">D-alanine--poly(Phosphoribitol) ligase</fullName>
    </submittedName>
</protein>
<keyword evidence="1 6" id="KW-0436">Ligase</keyword>
<dbReference type="Gene3D" id="3.40.50.12780">
    <property type="entry name" value="N-terminal domain of ligase-like"/>
    <property type="match status" value="1"/>
</dbReference>
<dbReference type="InterPro" id="IPR045851">
    <property type="entry name" value="AMP-bd_C_sf"/>
</dbReference>
<dbReference type="RefSeq" id="WP_283898241.1">
    <property type="nucleotide sequence ID" value="NZ_JARWAF010000011.1"/>
</dbReference>
<dbReference type="PROSITE" id="PS00455">
    <property type="entry name" value="AMP_BINDING"/>
    <property type="match status" value="1"/>
</dbReference>
<keyword evidence="7" id="KW-1185">Reference proteome</keyword>
<name>A0ABT7DDH1_9ACTN</name>
<dbReference type="Pfam" id="PF13193">
    <property type="entry name" value="AMP-binding_C"/>
    <property type="match status" value="1"/>
</dbReference>
<evidence type="ECO:0000256" key="1">
    <source>
        <dbReference type="ARBA" id="ARBA00022598"/>
    </source>
</evidence>
<dbReference type="InterPro" id="IPR044507">
    <property type="entry name" value="DltA-like"/>
</dbReference>
<gene>
    <name evidence="6" type="ORF">P5W92_24925</name>
</gene>
<organism evidence="6 7">
    <name type="scientific">Streptomyces pakalii</name>
    <dbReference type="NCBI Taxonomy" id="3036494"/>
    <lineage>
        <taxon>Bacteria</taxon>
        <taxon>Bacillati</taxon>
        <taxon>Actinomycetota</taxon>
        <taxon>Actinomycetes</taxon>
        <taxon>Kitasatosporales</taxon>
        <taxon>Streptomycetaceae</taxon>
        <taxon>Streptomyces</taxon>
    </lineage>
</organism>
<evidence type="ECO:0000259" key="4">
    <source>
        <dbReference type="Pfam" id="PF00501"/>
    </source>
</evidence>
<evidence type="ECO:0000259" key="5">
    <source>
        <dbReference type="Pfam" id="PF13193"/>
    </source>
</evidence>
<sequence length="530" mass="56596">MTDGNISVIRLPRGLGADGLARPALVGEDPVSYGELTRRVDVLARWLCTLTTGPGERVAIWLEKQPRYAEAILATLEAGCVYVPLDGAQPAGRVTTILGDSSPTVLFTDRRRFRQLTASELPRSLRTVVLADGADGTAGSETAAAAPAVHAWPQPSGGASTDEAVPVGRPGTPDDLAALLYTSGSTGTPKGVKISHRNLANFVGWALEELDVGPADVFANHASFNFDLSTFDLFTALAAGASLWVIPDARAKDVSALASGIRLHGVTVWYSVPSILNLLTTSGALTPRDASTLRYVLFAGEVFPIGQLARLAEVLPSGTALYNLYGPTETNVCTYHRATPADLRREHPLPIGTPIKGAHLRVEDEDGNTVTDPGEPGELVVSGECVTPGYWGREHEPAAEDHRGGRHRTGDLVVQEDGLLVYRGRKDRMVKLSGYRVELGEVESAVQRHPAVADAAVIVTGERGRDGITVYYVLREGAKQPNLLQLKQHCARYLPPYMLPHSATRLTGLPRNANGKTDYRALAAAAAPRP</sequence>
<evidence type="ECO:0000256" key="2">
    <source>
        <dbReference type="ARBA" id="ARBA00022741"/>
    </source>
</evidence>
<feature type="domain" description="AMP-dependent synthetase/ligase" evidence="4">
    <location>
        <begin position="22"/>
        <end position="391"/>
    </location>
</feature>
<evidence type="ECO:0000313" key="7">
    <source>
        <dbReference type="Proteomes" id="UP001237194"/>
    </source>
</evidence>
<dbReference type="PANTHER" id="PTHR45527">
    <property type="entry name" value="NONRIBOSOMAL PEPTIDE SYNTHETASE"/>
    <property type="match status" value="1"/>
</dbReference>
<proteinExistence type="predicted"/>
<dbReference type="InterPro" id="IPR010071">
    <property type="entry name" value="AA_adenyl_dom"/>
</dbReference>